<dbReference type="InterPro" id="IPR006640">
    <property type="entry name" value="SprT-like_domain"/>
</dbReference>
<name>A0AAJ6ZU14_PAPXU</name>
<evidence type="ECO:0000259" key="17">
    <source>
        <dbReference type="PROSITE" id="PS51908"/>
    </source>
</evidence>
<feature type="region of interest" description="Disordered" evidence="16">
    <location>
        <begin position="303"/>
        <end position="335"/>
    </location>
</feature>
<dbReference type="GO" id="GO:0006281">
    <property type="term" value="P:DNA repair"/>
    <property type="evidence" value="ECO:0007669"/>
    <property type="project" value="UniProtKB-KW"/>
</dbReference>
<dbReference type="GO" id="GO:0004222">
    <property type="term" value="F:metalloendopeptidase activity"/>
    <property type="evidence" value="ECO:0007669"/>
    <property type="project" value="InterPro"/>
</dbReference>
<evidence type="ECO:0000256" key="2">
    <source>
        <dbReference type="ARBA" id="ARBA00004286"/>
    </source>
</evidence>
<evidence type="ECO:0000256" key="14">
    <source>
        <dbReference type="ARBA" id="ARBA00030396"/>
    </source>
</evidence>
<proteinExistence type="inferred from homology"/>
<evidence type="ECO:0000256" key="7">
    <source>
        <dbReference type="ARBA" id="ARBA00022763"/>
    </source>
</evidence>
<feature type="domain" description="UBZ4-type" evidence="17">
    <location>
        <begin position="379"/>
        <end position="406"/>
    </location>
</feature>
<evidence type="ECO:0000256" key="3">
    <source>
        <dbReference type="ARBA" id="ARBA00010724"/>
    </source>
</evidence>
<dbReference type="AlphaFoldDB" id="A0AAJ6ZU14"/>
<dbReference type="PROSITE" id="PS51908">
    <property type="entry name" value="ZF_UBZ4"/>
    <property type="match status" value="1"/>
</dbReference>
<dbReference type="GO" id="GO:0006508">
    <property type="term" value="P:proteolysis"/>
    <property type="evidence" value="ECO:0007669"/>
    <property type="project" value="UniProtKB-KW"/>
</dbReference>
<evidence type="ECO:0000313" key="18">
    <source>
        <dbReference type="RefSeq" id="XP_013179229.1"/>
    </source>
</evidence>
<dbReference type="SMART" id="SM00734">
    <property type="entry name" value="ZnF_Rad18"/>
    <property type="match status" value="3"/>
</dbReference>
<dbReference type="PANTHER" id="PTHR21220">
    <property type="entry name" value="DNA-DEPENDENT METALLOPROTEASE SPRTN"/>
    <property type="match status" value="1"/>
</dbReference>
<feature type="compositionally biased region" description="Low complexity" evidence="16">
    <location>
        <begin position="304"/>
        <end position="315"/>
    </location>
</feature>
<evidence type="ECO:0000256" key="8">
    <source>
        <dbReference type="ARBA" id="ARBA00022771"/>
    </source>
</evidence>
<sequence length="553" mass="63245">MSTMQTGNVTAKFGGIRQMNLADPELELIDPTPDVHSLFLHFDKLFFWTKLASRVAVRWSKRMYSCAGVCSYECRSRFCDIALSEPLLKLRPRKDLIETLLHEMIHAYLFVTCRDQDRDGHGPNFKEHMYRINKLAGVNITIYHDFHDEVELYQTHWWRCNGPCQKQKPYFGVVRRSANRAPGPNDYWWSRHQKTCGGTFVKIKEPAKTTKTKETKQKKPKEDITKYINNNKDLLNKNTLIKPPKDKKDNKKTILVTDNTDILVSQVDKLKNNDKNAIDSRKSLPSNVIETVRNVWTNKQLPGIKNINSNNSKNNSDTKIDLNKHKSRDSINSPPNKIRKIDDYFKNVATTVLKDIYGEDFKISESEKDKKLIASKIKLVDCPICNIQVNEDVINRHLDECLNKGIIDKITKPEIAASSNKDNKINLKIKNEPIDKNEQTPSSNNKPIKIEPGCSKDIKSELTQNCPCCGKTIEKSVPEHLDECLSFFDNNSTIPEEGASSFIMETIVLDDDDDIMDESQTFNATGTKSPCPCCLTMIEQNNMNEHLDICLSS</sequence>
<dbReference type="InterPro" id="IPR055220">
    <property type="entry name" value="SPRTN_ZBD"/>
</dbReference>
<keyword evidence="4" id="KW-0158">Chromosome</keyword>
<dbReference type="Pfam" id="PF22934">
    <property type="entry name" value="SPRTN_ZBD"/>
    <property type="match status" value="1"/>
</dbReference>
<comment type="similarity">
    <text evidence="3">Belongs to the Spartan family.</text>
</comment>
<dbReference type="Gene3D" id="3.30.160.60">
    <property type="entry name" value="Classic Zinc Finger"/>
    <property type="match status" value="2"/>
</dbReference>
<keyword evidence="11" id="KW-0482">Metalloprotease</keyword>
<evidence type="ECO:0000256" key="1">
    <source>
        <dbReference type="ARBA" id="ARBA00004123"/>
    </source>
</evidence>
<comment type="subcellular location">
    <subcellularLocation>
        <location evidence="2">Chromosome</location>
    </subcellularLocation>
    <subcellularLocation>
        <location evidence="1">Nucleus</location>
    </subcellularLocation>
</comment>
<dbReference type="KEGG" id="pxu:106126248"/>
<dbReference type="Proteomes" id="UP000694872">
    <property type="component" value="Unplaced"/>
</dbReference>
<evidence type="ECO:0000256" key="12">
    <source>
        <dbReference type="ARBA" id="ARBA00023204"/>
    </source>
</evidence>
<evidence type="ECO:0000256" key="15">
    <source>
        <dbReference type="PROSITE-ProRule" id="PRU01256"/>
    </source>
</evidence>
<keyword evidence="7 15" id="KW-0227">DNA damage</keyword>
<keyword evidence="8 15" id="KW-0863">Zinc-finger</keyword>
<dbReference type="GO" id="GO:0005694">
    <property type="term" value="C:chromosome"/>
    <property type="evidence" value="ECO:0007669"/>
    <property type="project" value="UniProtKB-SubCell"/>
</dbReference>
<evidence type="ECO:0000256" key="10">
    <source>
        <dbReference type="ARBA" id="ARBA00022833"/>
    </source>
</evidence>
<keyword evidence="6" id="KW-0479">Metal-binding</keyword>
<reference evidence="18" key="1">
    <citation type="submission" date="2025-08" db="UniProtKB">
        <authorList>
            <consortium name="RefSeq"/>
        </authorList>
    </citation>
    <scope>IDENTIFICATION</scope>
</reference>
<organism evidence="18">
    <name type="scientific">Papilio xuthus</name>
    <name type="common">Asian swallowtail butterfly</name>
    <dbReference type="NCBI Taxonomy" id="66420"/>
    <lineage>
        <taxon>Eukaryota</taxon>
        <taxon>Metazoa</taxon>
        <taxon>Ecdysozoa</taxon>
        <taxon>Arthropoda</taxon>
        <taxon>Hexapoda</taxon>
        <taxon>Insecta</taxon>
        <taxon>Pterygota</taxon>
        <taxon>Neoptera</taxon>
        <taxon>Endopterygota</taxon>
        <taxon>Lepidoptera</taxon>
        <taxon>Glossata</taxon>
        <taxon>Ditrysia</taxon>
        <taxon>Papilionoidea</taxon>
        <taxon>Papilionidae</taxon>
        <taxon>Papilioninae</taxon>
        <taxon>Papilio</taxon>
    </lineage>
</organism>
<protein>
    <recommendedName>
        <fullName evidence="14">Protein with SprT-like domain at the N terminus</fullName>
    </recommendedName>
</protein>
<evidence type="ECO:0000256" key="5">
    <source>
        <dbReference type="ARBA" id="ARBA00022670"/>
    </source>
</evidence>
<evidence type="ECO:0000256" key="6">
    <source>
        <dbReference type="ARBA" id="ARBA00022723"/>
    </source>
</evidence>
<evidence type="ECO:0000256" key="16">
    <source>
        <dbReference type="SAM" id="MobiDB-lite"/>
    </source>
</evidence>
<dbReference type="GO" id="GO:0008270">
    <property type="term" value="F:zinc ion binding"/>
    <property type="evidence" value="ECO:0007669"/>
    <property type="project" value="UniProtKB-KW"/>
</dbReference>
<dbReference type="RefSeq" id="XP_013179229.1">
    <property type="nucleotide sequence ID" value="XM_013323775.1"/>
</dbReference>
<dbReference type="GO" id="GO:0031593">
    <property type="term" value="F:polyubiquitin modification-dependent protein binding"/>
    <property type="evidence" value="ECO:0007669"/>
    <property type="project" value="TreeGrafter"/>
</dbReference>
<evidence type="ECO:0000256" key="9">
    <source>
        <dbReference type="ARBA" id="ARBA00022801"/>
    </source>
</evidence>
<gene>
    <name evidence="18" type="primary">LOC106126248</name>
</gene>
<keyword evidence="12 15" id="KW-0234">DNA repair</keyword>
<dbReference type="Pfam" id="PF10263">
    <property type="entry name" value="SprT-like"/>
    <property type="match status" value="1"/>
</dbReference>
<dbReference type="InterPro" id="IPR044245">
    <property type="entry name" value="Spartan"/>
</dbReference>
<dbReference type="InterPro" id="IPR006642">
    <property type="entry name" value="Rad18_UBZ4"/>
</dbReference>
<evidence type="ECO:0000256" key="11">
    <source>
        <dbReference type="ARBA" id="ARBA00023049"/>
    </source>
</evidence>
<dbReference type="PANTHER" id="PTHR21220:SF0">
    <property type="entry name" value="DNA-DEPENDENT METALLOPROTEASE SPRTN"/>
    <property type="match status" value="1"/>
</dbReference>
<keyword evidence="5" id="KW-0645">Protease</keyword>
<evidence type="ECO:0000256" key="13">
    <source>
        <dbReference type="ARBA" id="ARBA00023242"/>
    </source>
</evidence>
<keyword evidence="13" id="KW-0539">Nucleus</keyword>
<dbReference type="GeneID" id="106126248"/>
<evidence type="ECO:0000256" key="4">
    <source>
        <dbReference type="ARBA" id="ARBA00022454"/>
    </source>
</evidence>
<accession>A0AAJ6ZU14</accession>
<dbReference type="SMART" id="SM00731">
    <property type="entry name" value="SprT"/>
    <property type="match status" value="1"/>
</dbReference>
<dbReference type="CTD" id="32480"/>
<dbReference type="GO" id="GO:0003697">
    <property type="term" value="F:single-stranded DNA binding"/>
    <property type="evidence" value="ECO:0007669"/>
    <property type="project" value="InterPro"/>
</dbReference>
<dbReference type="GO" id="GO:0005634">
    <property type="term" value="C:nucleus"/>
    <property type="evidence" value="ECO:0007669"/>
    <property type="project" value="UniProtKB-SubCell"/>
</dbReference>
<keyword evidence="10" id="KW-0862">Zinc</keyword>
<keyword evidence="9" id="KW-0378">Hydrolase</keyword>